<gene>
    <name evidence="1" type="ORF">GARC_2824</name>
</gene>
<dbReference type="STRING" id="493475.GARC_2824"/>
<dbReference type="AlphaFoldDB" id="K6XGP1"/>
<proteinExistence type="predicted"/>
<dbReference type="InterPro" id="IPR010836">
    <property type="entry name" value="SapC"/>
</dbReference>
<dbReference type="OrthoDB" id="8888710at2"/>
<reference evidence="1 2" key="1">
    <citation type="journal article" date="2017" name="Antonie Van Leeuwenhoek">
        <title>Rhizobium rhizosphaerae sp. nov., a novel species isolated from rice rhizosphere.</title>
        <authorList>
            <person name="Zhao J.J."/>
            <person name="Zhang J."/>
            <person name="Zhang R.J."/>
            <person name="Zhang C.W."/>
            <person name="Yin H.Q."/>
            <person name="Zhang X.X."/>
        </authorList>
    </citation>
    <scope>NUCLEOTIDE SEQUENCE [LARGE SCALE GENOMIC DNA]</scope>
    <source>
        <strain evidence="1 2">BSs20135</strain>
    </source>
</reference>
<organism evidence="1 2">
    <name type="scientific">Paraglaciecola arctica BSs20135</name>
    <dbReference type="NCBI Taxonomy" id="493475"/>
    <lineage>
        <taxon>Bacteria</taxon>
        <taxon>Pseudomonadati</taxon>
        <taxon>Pseudomonadota</taxon>
        <taxon>Gammaproteobacteria</taxon>
        <taxon>Alteromonadales</taxon>
        <taxon>Alteromonadaceae</taxon>
        <taxon>Paraglaciecola</taxon>
    </lineage>
</organism>
<dbReference type="RefSeq" id="WP_007621039.1">
    <property type="nucleotide sequence ID" value="NZ_BAEO01000039.1"/>
</dbReference>
<sequence>MANHALLNNIEHKNLRVITERSAQYGDNKMCSLVFPFEFKHVQAHYPILFHKNISTGEFSAVALFGFEENQNLFLKDQNWDADYIPLMVEREPFLIGYQEATEDGKSIKKSVIHIDLDNPRISETQGTPLFLEHGGSTDYLSRASAILKTIEDSRDSTQLFADAIKKHDLLEPLNVDITLGDGSSHRLSGYYALNQDKLTALDADALVELNQSGMLMILYMVIASQEHIRTLAARKDKLTKK</sequence>
<evidence type="ECO:0000313" key="2">
    <source>
        <dbReference type="Proteomes" id="UP000006327"/>
    </source>
</evidence>
<protein>
    <submittedName>
        <fullName evidence="1">SapC family protein</fullName>
    </submittedName>
</protein>
<accession>K6XGP1</accession>
<comment type="caution">
    <text evidence="1">The sequence shown here is derived from an EMBL/GenBank/DDBJ whole genome shotgun (WGS) entry which is preliminary data.</text>
</comment>
<dbReference type="Proteomes" id="UP000006327">
    <property type="component" value="Unassembled WGS sequence"/>
</dbReference>
<evidence type="ECO:0000313" key="1">
    <source>
        <dbReference type="EMBL" id="GAC19789.1"/>
    </source>
</evidence>
<dbReference type="Pfam" id="PF07277">
    <property type="entry name" value="SapC"/>
    <property type="match status" value="1"/>
</dbReference>
<dbReference type="eggNOG" id="COG1262">
    <property type="taxonomic scope" value="Bacteria"/>
</dbReference>
<dbReference type="EMBL" id="BAEO01000039">
    <property type="protein sequence ID" value="GAC19789.1"/>
    <property type="molecule type" value="Genomic_DNA"/>
</dbReference>
<name>K6XGP1_9ALTE</name>
<keyword evidence="2" id="KW-1185">Reference proteome</keyword>